<sequence length="66" mass="7667">MKCGLVEDYRHPCLRTYNLENSSTVAFYHVIILLFIRLNEFPYMIVQHFFGCVASFADTSSVDTNK</sequence>
<name>A7IXQ8_PBCVN</name>
<evidence type="ECO:0000313" key="1">
    <source>
        <dbReference type="EMBL" id="ABT15132.1"/>
    </source>
</evidence>
<dbReference type="EMBL" id="DQ491002">
    <property type="protein sequence ID" value="ABT15132.1"/>
    <property type="molecule type" value="Genomic_DNA"/>
</dbReference>
<organismHost>
    <name type="scientific">Chlorella</name>
    <dbReference type="NCBI Taxonomy" id="3071"/>
</organismHost>
<gene>
    <name evidence="1" type="primary">b733R</name>
    <name evidence="1" type="ORF">NY2A_b733R</name>
</gene>
<dbReference type="KEGG" id="vg:5658933"/>
<accession>A7IXQ8</accession>
<evidence type="ECO:0000313" key="2">
    <source>
        <dbReference type="Proteomes" id="UP000202419"/>
    </source>
</evidence>
<keyword evidence="2" id="KW-1185">Reference proteome</keyword>
<dbReference type="RefSeq" id="YP_001497929.1">
    <property type="nucleotide sequence ID" value="NC_009898.1"/>
</dbReference>
<organism evidence="1 2">
    <name type="scientific">Paramecium bursaria Chlorella virus NY2A</name>
    <name type="common">PBCV-NY2A</name>
    <dbReference type="NCBI Taxonomy" id="46021"/>
    <lineage>
        <taxon>Viruses</taxon>
        <taxon>Varidnaviria</taxon>
        <taxon>Bamfordvirae</taxon>
        <taxon>Nucleocytoviricota</taxon>
        <taxon>Megaviricetes</taxon>
        <taxon>Algavirales</taxon>
        <taxon>Phycodnaviridae</taxon>
        <taxon>Chlorovirus</taxon>
        <taxon>Chlorovirus americanus</taxon>
    </lineage>
</organism>
<proteinExistence type="predicted"/>
<dbReference type="Proteomes" id="UP000202419">
    <property type="component" value="Segment"/>
</dbReference>
<protein>
    <submittedName>
        <fullName evidence="1">Uncharacterized protein b733R</fullName>
    </submittedName>
</protein>
<dbReference type="GeneID" id="5658933"/>
<reference evidence="1 2" key="1">
    <citation type="journal article" date="2007" name="Virology">
        <title>Sequence and annotation of the 369-kb NY-2A and the 345-kb AR158 viruses that infect Chlorella NC64A.</title>
        <authorList>
            <person name="Fitzgerald L.A."/>
            <person name="Graves M.V."/>
            <person name="Li X."/>
            <person name="Feldblyum T."/>
            <person name="Nierman W.C."/>
            <person name="Van Etten J.L."/>
        </authorList>
    </citation>
    <scope>NUCLEOTIDE SEQUENCE [LARGE SCALE GENOMIC DNA]</scope>
    <source>
        <strain evidence="1 2">NY-2A</strain>
    </source>
</reference>